<name>A0A8T4L099_9ARCH</name>
<sequence length="76" mass="8658">MKVLFTTYPTAFQFKGGGELILEKIQDRLQKRGVEVKLFDMWKDKIAEFDVVHNFGVFADTASIVDFAKAYKVPVA</sequence>
<accession>A0A8T4L099</accession>
<reference evidence="1" key="2">
    <citation type="submission" date="2021-05" db="EMBL/GenBank/DDBJ databases">
        <title>Protein family content uncovers lineage relationships and bacterial pathway maintenance mechanisms in DPANN archaea.</title>
        <authorList>
            <person name="Castelle C.J."/>
            <person name="Meheust R."/>
            <person name="Jaffe A.L."/>
            <person name="Seitz K."/>
            <person name="Gong X."/>
            <person name="Baker B.J."/>
            <person name="Banfield J.F."/>
        </authorList>
    </citation>
    <scope>NUCLEOTIDE SEQUENCE</scope>
    <source>
        <strain evidence="1">RIFCSPHIGHO2_01_FULL_AR10_44_11</strain>
    </source>
</reference>
<evidence type="ECO:0000313" key="1">
    <source>
        <dbReference type="EMBL" id="MBS3057305.1"/>
    </source>
</evidence>
<dbReference type="GO" id="GO:0016740">
    <property type="term" value="F:transferase activity"/>
    <property type="evidence" value="ECO:0007669"/>
    <property type="project" value="UniProtKB-KW"/>
</dbReference>
<gene>
    <name evidence="1" type="ORF">J4415_01605</name>
</gene>
<dbReference type="AlphaFoldDB" id="A0A8T4L099"/>
<proteinExistence type="predicted"/>
<evidence type="ECO:0000313" key="2">
    <source>
        <dbReference type="Proteomes" id="UP000677687"/>
    </source>
</evidence>
<reference evidence="1" key="1">
    <citation type="submission" date="2021-03" db="EMBL/GenBank/DDBJ databases">
        <authorList>
            <person name="Jaffe A."/>
        </authorList>
    </citation>
    <scope>NUCLEOTIDE SEQUENCE</scope>
    <source>
        <strain evidence="1">RIFCSPHIGHO2_01_FULL_AR10_44_11</strain>
    </source>
</reference>
<protein>
    <submittedName>
        <fullName evidence="1">Glycosyl transferase</fullName>
    </submittedName>
</protein>
<organism evidence="1 2">
    <name type="scientific">Candidatus Iainarchaeum sp</name>
    <dbReference type="NCBI Taxonomy" id="3101447"/>
    <lineage>
        <taxon>Archaea</taxon>
        <taxon>Candidatus Iainarchaeota</taxon>
        <taxon>Candidatus Iainarchaeia</taxon>
        <taxon>Candidatus Iainarchaeales</taxon>
        <taxon>Candidatus Iainarchaeaceae</taxon>
        <taxon>Candidatus Iainarchaeum</taxon>
    </lineage>
</organism>
<comment type="caution">
    <text evidence="1">The sequence shown here is derived from an EMBL/GenBank/DDBJ whole genome shotgun (WGS) entry which is preliminary data.</text>
</comment>
<feature type="non-terminal residue" evidence="1">
    <location>
        <position position="76"/>
    </location>
</feature>
<dbReference type="EMBL" id="JAGVWD010000020">
    <property type="protein sequence ID" value="MBS3057305.1"/>
    <property type="molecule type" value="Genomic_DNA"/>
</dbReference>
<keyword evidence="1" id="KW-0808">Transferase</keyword>
<dbReference type="Proteomes" id="UP000677687">
    <property type="component" value="Unassembled WGS sequence"/>
</dbReference>